<evidence type="ECO:0000256" key="6">
    <source>
        <dbReference type="ARBA" id="ARBA00022605"/>
    </source>
</evidence>
<dbReference type="InterPro" id="IPR005263">
    <property type="entry name" value="DapA"/>
</dbReference>
<dbReference type="PRINTS" id="PR00146">
    <property type="entry name" value="DHPICSNTHASE"/>
</dbReference>
<evidence type="ECO:0000256" key="15">
    <source>
        <dbReference type="PIRSR" id="PIRSR001365-2"/>
    </source>
</evidence>
<dbReference type="Gene3D" id="3.20.20.70">
    <property type="entry name" value="Aldolase class I"/>
    <property type="match status" value="1"/>
</dbReference>
<feature type="active site" description="Proton donor/acceptor" evidence="12 14">
    <location>
        <position position="136"/>
    </location>
</feature>
<proteinExistence type="inferred from homology"/>
<dbReference type="InterPro" id="IPR020625">
    <property type="entry name" value="Schiff_base-form_aldolases_AS"/>
</dbReference>
<evidence type="ECO:0000256" key="7">
    <source>
        <dbReference type="ARBA" id="ARBA00022915"/>
    </source>
</evidence>
<keyword evidence="10 12" id="KW-0704">Schiff base</keyword>
<comment type="function">
    <text evidence="1 12">Catalyzes the condensation of (S)-aspartate-beta-semialdehyde [(S)-ASA] and pyruvate to 4-hydroxy-tetrahydrodipicolinate (HTPA).</text>
</comment>
<dbReference type="InterPro" id="IPR002220">
    <property type="entry name" value="DapA-like"/>
</dbReference>
<comment type="caution">
    <text evidence="16">The sequence shown here is derived from an EMBL/GenBank/DDBJ whole genome shotgun (WGS) entry which is preliminary data.</text>
</comment>
<dbReference type="InterPro" id="IPR013785">
    <property type="entry name" value="Aldolase_TIM"/>
</dbReference>
<dbReference type="EC" id="4.3.3.7" evidence="4 12"/>
<dbReference type="SMART" id="SM01130">
    <property type="entry name" value="DHDPS"/>
    <property type="match status" value="1"/>
</dbReference>
<dbReference type="PANTHER" id="PTHR12128">
    <property type="entry name" value="DIHYDRODIPICOLINATE SYNTHASE"/>
    <property type="match status" value="1"/>
</dbReference>
<evidence type="ECO:0000256" key="14">
    <source>
        <dbReference type="PIRSR" id="PIRSR001365-1"/>
    </source>
</evidence>
<dbReference type="Pfam" id="PF00701">
    <property type="entry name" value="DHDPS"/>
    <property type="match status" value="1"/>
</dbReference>
<evidence type="ECO:0000256" key="2">
    <source>
        <dbReference type="ARBA" id="ARBA00005120"/>
    </source>
</evidence>
<keyword evidence="7 12" id="KW-0220">Diaminopimelate biosynthesis</keyword>
<comment type="subunit">
    <text evidence="12">Homotetramer; dimer of dimers.</text>
</comment>
<dbReference type="GO" id="GO:0019877">
    <property type="term" value="P:diaminopimelate biosynthetic process"/>
    <property type="evidence" value="ECO:0007669"/>
    <property type="project" value="UniProtKB-UniRule"/>
</dbReference>
<evidence type="ECO:0000256" key="12">
    <source>
        <dbReference type="HAMAP-Rule" id="MF_00418"/>
    </source>
</evidence>
<feature type="site" description="Part of a proton relay during catalysis" evidence="12">
    <location>
        <position position="110"/>
    </location>
</feature>
<feature type="active site" description="Schiff-base intermediate with substrate" evidence="12 14">
    <location>
        <position position="164"/>
    </location>
</feature>
<evidence type="ECO:0000256" key="9">
    <source>
        <dbReference type="ARBA" id="ARBA00023239"/>
    </source>
</evidence>
<comment type="caution">
    <text evidence="12">Was originally thought to be a dihydrodipicolinate synthase (DHDPS), catalyzing the condensation of (S)-aspartate-beta-semialdehyde [(S)-ASA] and pyruvate to dihydrodipicolinate (DHDP). However, it was shown in E.coli that the product of the enzymatic reaction is not dihydrodipicolinate but in fact (4S)-4-hydroxy-2,3,4,5-tetrahydro-(2S)-dipicolinic acid (HTPA), and that the consecutive dehydration reaction leading to DHDP is not spontaneous but catalyzed by DapB.</text>
</comment>
<dbReference type="GO" id="GO:0008840">
    <property type="term" value="F:4-hydroxy-tetrahydrodipicolinate synthase activity"/>
    <property type="evidence" value="ECO:0007669"/>
    <property type="project" value="UniProtKB-UniRule"/>
</dbReference>
<dbReference type="Proteomes" id="UP000587415">
    <property type="component" value="Unassembled WGS sequence"/>
</dbReference>
<keyword evidence="6 12" id="KW-0028">Amino-acid biosynthesis</keyword>
<evidence type="ECO:0000256" key="1">
    <source>
        <dbReference type="ARBA" id="ARBA00003294"/>
    </source>
</evidence>
<dbReference type="HAMAP" id="MF_00418">
    <property type="entry name" value="DapA"/>
    <property type="match status" value="1"/>
</dbReference>
<evidence type="ECO:0000313" key="17">
    <source>
        <dbReference type="Proteomes" id="UP000587415"/>
    </source>
</evidence>
<dbReference type="CDD" id="cd00950">
    <property type="entry name" value="DHDPS"/>
    <property type="match status" value="1"/>
</dbReference>
<dbReference type="EMBL" id="JAATJM010000002">
    <property type="protein sequence ID" value="NJC42418.1"/>
    <property type="molecule type" value="Genomic_DNA"/>
</dbReference>
<dbReference type="NCBIfam" id="TIGR00674">
    <property type="entry name" value="dapA"/>
    <property type="match status" value="1"/>
</dbReference>
<comment type="similarity">
    <text evidence="3 12 13">Belongs to the DapA family.</text>
</comment>
<evidence type="ECO:0000256" key="13">
    <source>
        <dbReference type="PIRNR" id="PIRNR001365"/>
    </source>
</evidence>
<evidence type="ECO:0000313" key="16">
    <source>
        <dbReference type="EMBL" id="NJC42418.1"/>
    </source>
</evidence>
<dbReference type="GO" id="GO:0005829">
    <property type="term" value="C:cytosol"/>
    <property type="evidence" value="ECO:0007669"/>
    <property type="project" value="TreeGrafter"/>
</dbReference>
<evidence type="ECO:0000256" key="10">
    <source>
        <dbReference type="ARBA" id="ARBA00023270"/>
    </source>
</evidence>
<keyword evidence="17" id="KW-1185">Reference proteome</keyword>
<reference evidence="16 17" key="1">
    <citation type="submission" date="2020-03" db="EMBL/GenBank/DDBJ databases">
        <title>Genomic Encyclopedia of Type Strains, Phase IV (KMG-IV): sequencing the most valuable type-strain genomes for metagenomic binning, comparative biology and taxonomic classification.</title>
        <authorList>
            <person name="Goeker M."/>
        </authorList>
    </citation>
    <scope>NUCLEOTIDE SEQUENCE [LARGE SCALE GENOMIC DNA]</scope>
    <source>
        <strain evidence="16 17">DSM 4736</strain>
    </source>
</reference>
<accession>A0A7X5YME8</accession>
<dbReference type="PROSITE" id="PS00666">
    <property type="entry name" value="DHDPS_2"/>
    <property type="match status" value="1"/>
</dbReference>
<dbReference type="SUPFAM" id="SSF51569">
    <property type="entry name" value="Aldolase"/>
    <property type="match status" value="1"/>
</dbReference>
<keyword evidence="9 12" id="KW-0456">Lyase</keyword>
<feature type="site" description="Part of a proton relay during catalysis" evidence="12">
    <location>
        <position position="47"/>
    </location>
</feature>
<dbReference type="AlphaFoldDB" id="A0A7X5YME8"/>
<comment type="catalytic activity">
    <reaction evidence="11 12">
        <text>L-aspartate 4-semialdehyde + pyruvate = (2S,4S)-4-hydroxy-2,3,4,5-tetrahydrodipicolinate + H2O + H(+)</text>
        <dbReference type="Rhea" id="RHEA:34171"/>
        <dbReference type="ChEBI" id="CHEBI:15361"/>
        <dbReference type="ChEBI" id="CHEBI:15377"/>
        <dbReference type="ChEBI" id="CHEBI:15378"/>
        <dbReference type="ChEBI" id="CHEBI:67139"/>
        <dbReference type="ChEBI" id="CHEBI:537519"/>
        <dbReference type="EC" id="4.3.3.7"/>
    </reaction>
</comment>
<evidence type="ECO:0000256" key="8">
    <source>
        <dbReference type="ARBA" id="ARBA00023154"/>
    </source>
</evidence>
<keyword evidence="5 12" id="KW-0963">Cytoplasm</keyword>
<comment type="pathway">
    <text evidence="2 12">Amino-acid biosynthesis; L-lysine biosynthesis via DAP pathway; (S)-tetrahydrodipicolinate from L-aspartate: step 3/4.</text>
</comment>
<protein>
    <recommendedName>
        <fullName evidence="4 12">4-hydroxy-tetrahydrodipicolinate synthase</fullName>
        <shortName evidence="12">HTPA synthase</shortName>
        <ecNumber evidence="4 12">4.3.3.7</ecNumber>
    </recommendedName>
</protein>
<evidence type="ECO:0000256" key="3">
    <source>
        <dbReference type="ARBA" id="ARBA00007592"/>
    </source>
</evidence>
<dbReference type="RefSeq" id="WP_168048615.1">
    <property type="nucleotide sequence ID" value="NZ_JAATJM010000002.1"/>
</dbReference>
<evidence type="ECO:0000256" key="11">
    <source>
        <dbReference type="ARBA" id="ARBA00047836"/>
    </source>
</evidence>
<evidence type="ECO:0000256" key="5">
    <source>
        <dbReference type="ARBA" id="ARBA00022490"/>
    </source>
</evidence>
<dbReference type="PROSITE" id="PS00665">
    <property type="entry name" value="DHDPS_1"/>
    <property type="match status" value="1"/>
</dbReference>
<gene>
    <name evidence="12" type="primary">dapA</name>
    <name evidence="16" type="ORF">GGQ87_002713</name>
</gene>
<feature type="binding site" evidence="12 15">
    <location>
        <position position="207"/>
    </location>
    <ligand>
        <name>pyruvate</name>
        <dbReference type="ChEBI" id="CHEBI:15361"/>
    </ligand>
</feature>
<dbReference type="InterPro" id="IPR020624">
    <property type="entry name" value="Schiff_base-form_aldolases_CS"/>
</dbReference>
<name>A0A7X5YME8_9CAUL</name>
<evidence type="ECO:0000256" key="4">
    <source>
        <dbReference type="ARBA" id="ARBA00012086"/>
    </source>
</evidence>
<dbReference type="PIRSF" id="PIRSF001365">
    <property type="entry name" value="DHDPS"/>
    <property type="match status" value="1"/>
</dbReference>
<keyword evidence="8 12" id="KW-0457">Lysine biosynthesis</keyword>
<sequence>MTAPLFKGVITALITPLRDGKVDEPAFRTLLERQIAAGVHGVVPMGTTGESASLHLDEHKRVVELCVEVAAGRTRVIAGAGSSATDKSIELVRFAKTVGADGALVVTPYYNRPSQAGMAAHFEAIAEAVQLPVLLYNVPGRTGVDLANETVARLASHPNIVGIKDATGDLARVSWMRAHILDQQFDLISGDDPSYLGYHAHGGVGVISVTSNVAPEAMVALHEAAAAGDYATARQWQDRLIGLHKGLFLDNSPSPTKYALARLGLCTEEVRLPLAPTGDGVKPAIDRAMADAGL</sequence>
<dbReference type="GO" id="GO:0009089">
    <property type="term" value="P:lysine biosynthetic process via diaminopimelate"/>
    <property type="evidence" value="ECO:0007669"/>
    <property type="project" value="UniProtKB-UniRule"/>
</dbReference>
<dbReference type="UniPathway" id="UPA00034">
    <property type="reaction ID" value="UER00017"/>
</dbReference>
<dbReference type="PANTHER" id="PTHR12128:SF66">
    <property type="entry name" value="4-HYDROXY-2-OXOGLUTARATE ALDOLASE, MITOCHONDRIAL"/>
    <property type="match status" value="1"/>
</dbReference>
<feature type="binding site" evidence="12 15">
    <location>
        <position position="48"/>
    </location>
    <ligand>
        <name>pyruvate</name>
        <dbReference type="ChEBI" id="CHEBI:15361"/>
    </ligand>
</feature>
<organism evidence="16 17">
    <name type="scientific">Brevundimonas alba</name>
    <dbReference type="NCBI Taxonomy" id="74314"/>
    <lineage>
        <taxon>Bacteria</taxon>
        <taxon>Pseudomonadati</taxon>
        <taxon>Pseudomonadota</taxon>
        <taxon>Alphaproteobacteria</taxon>
        <taxon>Caulobacterales</taxon>
        <taxon>Caulobacteraceae</taxon>
        <taxon>Brevundimonas</taxon>
    </lineage>
</organism>
<comment type="subcellular location">
    <subcellularLocation>
        <location evidence="12">Cytoplasm</location>
    </subcellularLocation>
</comment>